<dbReference type="Gene3D" id="1.25.10.10">
    <property type="entry name" value="Leucine-rich Repeat Variant"/>
    <property type="match status" value="1"/>
</dbReference>
<feature type="region of interest" description="Disordered" evidence="2">
    <location>
        <begin position="350"/>
        <end position="374"/>
    </location>
</feature>
<gene>
    <name evidence="4" type="ORF">CVV64_03210</name>
</gene>
<evidence type="ECO:0000313" key="4">
    <source>
        <dbReference type="EMBL" id="PKK91687.1"/>
    </source>
</evidence>
<evidence type="ECO:0000256" key="2">
    <source>
        <dbReference type="SAM" id="MobiDB-lite"/>
    </source>
</evidence>
<sequence>MELDPVVQKLVEDLVSSDDQIRITATRELASCGTLECIPALEKAMGDENFVVQASAEKAISQIRIRVQREREEAVRREKEERRLENERLAEEARIAAEEASREKEIIIEEVLSEEEIEKIRREEIKRIEIEKQQKAEELRRLEDQKQRDEQKLQLEEQKRLEEDRRKAAEMLRGKVRQETAKQKGLVEYNGEWLTEEEVKIREALRLEEEEKKQAAFRRARARKKKQNLTEIEKLISESETWFLKMTRWSLQGLIFIIVCMIVSFFVSRALISILFILLIVFLGTGVYMAYLLIEAEHRIYTLRIYEIEGETFIIKTKMVRGWIIDRIRGVALARTPELLTRFGDELKAKPLDNKKSGSDSDASGSGADSESES</sequence>
<accession>A0A2N1PTL8</accession>
<organism evidence="4 5">
    <name type="scientific">Candidatus Wallbacteria bacterium HGW-Wallbacteria-1</name>
    <dbReference type="NCBI Taxonomy" id="2013854"/>
    <lineage>
        <taxon>Bacteria</taxon>
        <taxon>Candidatus Walliibacteriota</taxon>
    </lineage>
</organism>
<dbReference type="InterPro" id="IPR011989">
    <property type="entry name" value="ARM-like"/>
</dbReference>
<evidence type="ECO:0000313" key="5">
    <source>
        <dbReference type="Proteomes" id="UP000233256"/>
    </source>
</evidence>
<proteinExistence type="predicted"/>
<protein>
    <recommendedName>
        <fullName evidence="6">HEAT repeat domain-containing protein</fullName>
    </recommendedName>
</protein>
<dbReference type="EMBL" id="PGXC01000002">
    <property type="protein sequence ID" value="PKK91687.1"/>
    <property type="molecule type" value="Genomic_DNA"/>
</dbReference>
<name>A0A2N1PTL8_9BACT</name>
<comment type="caution">
    <text evidence="4">The sequence shown here is derived from an EMBL/GenBank/DDBJ whole genome shotgun (WGS) entry which is preliminary data.</text>
</comment>
<dbReference type="SUPFAM" id="SSF48371">
    <property type="entry name" value="ARM repeat"/>
    <property type="match status" value="1"/>
</dbReference>
<feature type="compositionally biased region" description="Low complexity" evidence="2">
    <location>
        <begin position="360"/>
        <end position="374"/>
    </location>
</feature>
<feature type="transmembrane region" description="Helical" evidence="3">
    <location>
        <begin position="273"/>
        <end position="294"/>
    </location>
</feature>
<keyword evidence="3" id="KW-0472">Membrane</keyword>
<dbReference type="Proteomes" id="UP000233256">
    <property type="component" value="Unassembled WGS sequence"/>
</dbReference>
<feature type="compositionally biased region" description="Basic and acidic residues" evidence="2">
    <location>
        <begin position="350"/>
        <end position="359"/>
    </location>
</feature>
<dbReference type="InterPro" id="IPR016024">
    <property type="entry name" value="ARM-type_fold"/>
</dbReference>
<reference evidence="4 5" key="1">
    <citation type="journal article" date="2017" name="ISME J.">
        <title>Potential for microbial H2 and metal transformations associated with novel bacteria and archaea in deep terrestrial subsurface sediments.</title>
        <authorList>
            <person name="Hernsdorf A.W."/>
            <person name="Amano Y."/>
            <person name="Miyakawa K."/>
            <person name="Ise K."/>
            <person name="Suzuki Y."/>
            <person name="Anantharaman K."/>
            <person name="Probst A."/>
            <person name="Burstein D."/>
            <person name="Thomas B.C."/>
            <person name="Banfield J.F."/>
        </authorList>
    </citation>
    <scope>NUCLEOTIDE SEQUENCE [LARGE SCALE GENOMIC DNA]</scope>
    <source>
        <strain evidence="4">HGW-Wallbacteria-1</strain>
    </source>
</reference>
<dbReference type="AlphaFoldDB" id="A0A2N1PTL8"/>
<evidence type="ECO:0008006" key="6">
    <source>
        <dbReference type="Google" id="ProtNLM"/>
    </source>
</evidence>
<evidence type="ECO:0000256" key="3">
    <source>
        <dbReference type="SAM" id="Phobius"/>
    </source>
</evidence>
<keyword evidence="1" id="KW-0175">Coiled coil</keyword>
<keyword evidence="3" id="KW-1133">Transmembrane helix</keyword>
<keyword evidence="3" id="KW-0812">Transmembrane</keyword>
<feature type="coiled-coil region" evidence="1">
    <location>
        <begin position="53"/>
        <end position="227"/>
    </location>
</feature>
<feature type="transmembrane region" description="Helical" evidence="3">
    <location>
        <begin position="249"/>
        <end position="267"/>
    </location>
</feature>
<evidence type="ECO:0000256" key="1">
    <source>
        <dbReference type="SAM" id="Coils"/>
    </source>
</evidence>